<feature type="transmembrane region" description="Helical" evidence="8">
    <location>
        <begin position="336"/>
        <end position="360"/>
    </location>
</feature>
<dbReference type="PANTHER" id="PTHR32361">
    <property type="entry name" value="FERRIC/CUPRIC REDUCTASE TRANSMEMBRANE COMPONENT"/>
    <property type="match status" value="1"/>
</dbReference>
<evidence type="ECO:0000256" key="7">
    <source>
        <dbReference type="SAM" id="MobiDB-lite"/>
    </source>
</evidence>
<dbReference type="GO" id="GO:0005886">
    <property type="term" value="C:plasma membrane"/>
    <property type="evidence" value="ECO:0007669"/>
    <property type="project" value="TreeGrafter"/>
</dbReference>
<evidence type="ECO:0000313" key="11">
    <source>
        <dbReference type="EMBL" id="TFK19779.1"/>
    </source>
</evidence>
<evidence type="ECO:0000256" key="3">
    <source>
        <dbReference type="ARBA" id="ARBA00022692"/>
    </source>
</evidence>
<accession>A0A5C3KHT8</accession>
<feature type="signal peptide" evidence="9">
    <location>
        <begin position="1"/>
        <end position="26"/>
    </location>
</feature>
<gene>
    <name evidence="11" type="ORF">FA15DRAFT_161176</name>
</gene>
<evidence type="ECO:0000256" key="8">
    <source>
        <dbReference type="SAM" id="Phobius"/>
    </source>
</evidence>
<evidence type="ECO:0000256" key="2">
    <source>
        <dbReference type="ARBA" id="ARBA00022448"/>
    </source>
</evidence>
<name>A0A5C3KHT8_COPMA</name>
<sequence>MVRSKANGLAWTVLLFFACLLPLVAADGEGMLGAGKYLYKPACAHACRRRIEYSELLCDSKLPGDNSSSGSHLHRRHVHEAANSLECYLKDAAFLRTLALCIEQFCAEEDVQVSVIEDFWEGHVATGSVGDWSLKPIMSYQRALQYAHEDMEEVGEANMPFAVMKEPLNATSLVREEDYQPYVNGLLWFEGIEKNHGRNAIAVAVSSVFIPVLFSLLRFLPGRALWYSRLENALESPLFGKRHRTPTMANLGIMPTRGQTLYIVYLLATQIFLGIFPLSFIYPNYIAPTKAEHLILMIGDRTGALAMADFVAIFLSSSRNNILLWITNWSHSTFLLLHRWIAYCLIFQVSMHSVLMLVLYYPDHASESQKVYWIWGIVGTLAFVIMWPASLLPVRQKAYEFFLASHQIFAALGLIATFFHIYELYMYKWGYEIWVYIGGIIWFGDRLLRVLRMVKGGWRRAVVSAVDEHGDYLRVEVDGVAADGHVYLYFPTLNWRVWENHPYSVLSSFSGSSTSHDAKDASEIGGDPEKTSHPSSNTSLSLTSDSNAGVRPRTTILLRVMDGQTKLLANRLAAAGSSRRISIPVIVEGSYHANPATRDLAHCSSLLCIAGGVGITAVVPIIRSFGGPRVRLAWGVRSQSLLGAVEPELRRLDSKKVEVQTSVGERIRIVDILKEELGKDDEGDLGVVVCGPTGMADEIRVAVAELGPRARRAVVFVDEAFSW</sequence>
<dbReference type="STRING" id="230819.A0A5C3KHT8"/>
<evidence type="ECO:0000256" key="9">
    <source>
        <dbReference type="SAM" id="SignalP"/>
    </source>
</evidence>
<feature type="domain" description="Ferric oxidoreductase" evidence="10">
    <location>
        <begin position="302"/>
        <end position="416"/>
    </location>
</feature>
<feature type="transmembrane region" description="Helical" evidence="8">
    <location>
        <begin position="262"/>
        <end position="282"/>
    </location>
</feature>
<dbReference type="Gene3D" id="3.40.50.80">
    <property type="entry name" value="Nucleotide-binding domain of ferredoxin-NADP reductase (FNR) module"/>
    <property type="match status" value="2"/>
</dbReference>
<feature type="compositionally biased region" description="Basic and acidic residues" evidence="7">
    <location>
        <begin position="516"/>
        <end position="532"/>
    </location>
</feature>
<keyword evidence="12" id="KW-1185">Reference proteome</keyword>
<evidence type="ECO:0000313" key="12">
    <source>
        <dbReference type="Proteomes" id="UP000307440"/>
    </source>
</evidence>
<dbReference type="GO" id="GO:0006826">
    <property type="term" value="P:iron ion transport"/>
    <property type="evidence" value="ECO:0007669"/>
    <property type="project" value="TreeGrafter"/>
</dbReference>
<dbReference type="AlphaFoldDB" id="A0A5C3KHT8"/>
<proteinExistence type="predicted"/>
<dbReference type="SFLD" id="SFLDS00052">
    <property type="entry name" value="Ferric_Reductase_Domain"/>
    <property type="match status" value="1"/>
</dbReference>
<comment type="subcellular location">
    <subcellularLocation>
        <location evidence="1">Membrane</location>
        <topology evidence="1">Multi-pass membrane protein</topology>
    </subcellularLocation>
</comment>
<organism evidence="11 12">
    <name type="scientific">Coprinopsis marcescibilis</name>
    <name type="common">Agaric fungus</name>
    <name type="synonym">Psathyrella marcescibilis</name>
    <dbReference type="NCBI Taxonomy" id="230819"/>
    <lineage>
        <taxon>Eukaryota</taxon>
        <taxon>Fungi</taxon>
        <taxon>Dikarya</taxon>
        <taxon>Basidiomycota</taxon>
        <taxon>Agaricomycotina</taxon>
        <taxon>Agaricomycetes</taxon>
        <taxon>Agaricomycetidae</taxon>
        <taxon>Agaricales</taxon>
        <taxon>Agaricineae</taxon>
        <taxon>Psathyrellaceae</taxon>
        <taxon>Coprinopsis</taxon>
    </lineage>
</organism>
<dbReference type="InterPro" id="IPR013130">
    <property type="entry name" value="Fe3_Rdtase_TM_dom"/>
</dbReference>
<dbReference type="CDD" id="cd06186">
    <property type="entry name" value="NOX_Duox_like_FAD_NADP"/>
    <property type="match status" value="1"/>
</dbReference>
<feature type="transmembrane region" description="Helical" evidence="8">
    <location>
        <begin position="294"/>
        <end position="315"/>
    </location>
</feature>
<reference evidence="11 12" key="1">
    <citation type="journal article" date="2019" name="Nat. Ecol. Evol.">
        <title>Megaphylogeny resolves global patterns of mushroom evolution.</title>
        <authorList>
            <person name="Varga T."/>
            <person name="Krizsan K."/>
            <person name="Foldi C."/>
            <person name="Dima B."/>
            <person name="Sanchez-Garcia M."/>
            <person name="Sanchez-Ramirez S."/>
            <person name="Szollosi G.J."/>
            <person name="Szarkandi J.G."/>
            <person name="Papp V."/>
            <person name="Albert L."/>
            <person name="Andreopoulos W."/>
            <person name="Angelini C."/>
            <person name="Antonin V."/>
            <person name="Barry K.W."/>
            <person name="Bougher N.L."/>
            <person name="Buchanan P."/>
            <person name="Buyck B."/>
            <person name="Bense V."/>
            <person name="Catcheside P."/>
            <person name="Chovatia M."/>
            <person name="Cooper J."/>
            <person name="Damon W."/>
            <person name="Desjardin D."/>
            <person name="Finy P."/>
            <person name="Geml J."/>
            <person name="Haridas S."/>
            <person name="Hughes K."/>
            <person name="Justo A."/>
            <person name="Karasinski D."/>
            <person name="Kautmanova I."/>
            <person name="Kiss B."/>
            <person name="Kocsube S."/>
            <person name="Kotiranta H."/>
            <person name="LaButti K.M."/>
            <person name="Lechner B.E."/>
            <person name="Liimatainen K."/>
            <person name="Lipzen A."/>
            <person name="Lukacs Z."/>
            <person name="Mihaltcheva S."/>
            <person name="Morgado L.N."/>
            <person name="Niskanen T."/>
            <person name="Noordeloos M.E."/>
            <person name="Ohm R.A."/>
            <person name="Ortiz-Santana B."/>
            <person name="Ovrebo C."/>
            <person name="Racz N."/>
            <person name="Riley R."/>
            <person name="Savchenko A."/>
            <person name="Shiryaev A."/>
            <person name="Soop K."/>
            <person name="Spirin V."/>
            <person name="Szebenyi C."/>
            <person name="Tomsovsky M."/>
            <person name="Tulloss R.E."/>
            <person name="Uehling J."/>
            <person name="Grigoriev I.V."/>
            <person name="Vagvolgyi C."/>
            <person name="Papp T."/>
            <person name="Martin F.M."/>
            <person name="Miettinen O."/>
            <person name="Hibbett D.S."/>
            <person name="Nagy L.G."/>
        </authorList>
    </citation>
    <scope>NUCLEOTIDE SEQUENCE [LARGE SCALE GENOMIC DNA]</scope>
    <source>
        <strain evidence="11 12">CBS 121175</strain>
    </source>
</reference>
<evidence type="ECO:0000256" key="1">
    <source>
        <dbReference type="ARBA" id="ARBA00004141"/>
    </source>
</evidence>
<feature type="transmembrane region" description="Helical" evidence="8">
    <location>
        <begin position="401"/>
        <end position="421"/>
    </location>
</feature>
<dbReference type="InterPro" id="IPR039261">
    <property type="entry name" value="FNR_nucleotide-bd"/>
</dbReference>
<dbReference type="InterPro" id="IPR051410">
    <property type="entry name" value="Ferric/Cupric_Reductase"/>
</dbReference>
<keyword evidence="6 8" id="KW-0472">Membrane</keyword>
<dbReference type="OrthoDB" id="4494341at2759"/>
<dbReference type="PANTHER" id="PTHR32361:SF9">
    <property type="entry name" value="FERRIC REDUCTASE TRANSMEMBRANE COMPONENT 3-RELATED"/>
    <property type="match status" value="1"/>
</dbReference>
<keyword evidence="9" id="KW-0732">Signal</keyword>
<dbReference type="SUPFAM" id="SSF52343">
    <property type="entry name" value="Ferredoxin reductase-like, C-terminal NADP-linked domain"/>
    <property type="match status" value="1"/>
</dbReference>
<evidence type="ECO:0000259" key="10">
    <source>
        <dbReference type="Pfam" id="PF01794"/>
    </source>
</evidence>
<feature type="transmembrane region" description="Helical" evidence="8">
    <location>
        <begin position="372"/>
        <end position="394"/>
    </location>
</feature>
<keyword evidence="5" id="KW-0406">Ion transport</keyword>
<keyword evidence="2" id="KW-0813">Transport</keyword>
<dbReference type="GO" id="GO:0006879">
    <property type="term" value="P:intracellular iron ion homeostasis"/>
    <property type="evidence" value="ECO:0007669"/>
    <property type="project" value="TreeGrafter"/>
</dbReference>
<dbReference type="SFLD" id="SFLDG01168">
    <property type="entry name" value="Ferric_reductase_subgroup_(FRE"/>
    <property type="match status" value="1"/>
</dbReference>
<feature type="region of interest" description="Disordered" evidence="7">
    <location>
        <begin position="511"/>
        <end position="548"/>
    </location>
</feature>
<feature type="transmembrane region" description="Helical" evidence="8">
    <location>
        <begin position="200"/>
        <end position="220"/>
    </location>
</feature>
<dbReference type="Proteomes" id="UP000307440">
    <property type="component" value="Unassembled WGS sequence"/>
</dbReference>
<feature type="compositionally biased region" description="Low complexity" evidence="7">
    <location>
        <begin position="535"/>
        <end position="547"/>
    </location>
</feature>
<keyword evidence="4 8" id="KW-1133">Transmembrane helix</keyword>
<dbReference type="GO" id="GO:0015677">
    <property type="term" value="P:copper ion import"/>
    <property type="evidence" value="ECO:0007669"/>
    <property type="project" value="TreeGrafter"/>
</dbReference>
<evidence type="ECO:0000256" key="5">
    <source>
        <dbReference type="ARBA" id="ARBA00023065"/>
    </source>
</evidence>
<dbReference type="EMBL" id="ML210325">
    <property type="protein sequence ID" value="TFK19779.1"/>
    <property type="molecule type" value="Genomic_DNA"/>
</dbReference>
<feature type="chain" id="PRO_5022952350" evidence="9">
    <location>
        <begin position="27"/>
        <end position="723"/>
    </location>
</feature>
<evidence type="ECO:0000256" key="6">
    <source>
        <dbReference type="ARBA" id="ARBA00023136"/>
    </source>
</evidence>
<keyword evidence="3 8" id="KW-0812">Transmembrane</keyword>
<feature type="transmembrane region" description="Helical" evidence="8">
    <location>
        <begin position="433"/>
        <end position="451"/>
    </location>
</feature>
<protein>
    <submittedName>
        <fullName evidence="11">Metalloreductase</fullName>
    </submittedName>
</protein>
<evidence type="ECO:0000256" key="4">
    <source>
        <dbReference type="ARBA" id="ARBA00022989"/>
    </source>
</evidence>
<dbReference type="GO" id="GO:0000293">
    <property type="term" value="F:ferric-chelate reductase activity"/>
    <property type="evidence" value="ECO:0007669"/>
    <property type="project" value="TreeGrafter"/>
</dbReference>
<dbReference type="PROSITE" id="PS51257">
    <property type="entry name" value="PROKAR_LIPOPROTEIN"/>
    <property type="match status" value="1"/>
</dbReference>
<dbReference type="Pfam" id="PF01794">
    <property type="entry name" value="Ferric_reduct"/>
    <property type="match status" value="1"/>
</dbReference>